<evidence type="ECO:0000313" key="1">
    <source>
        <dbReference type="EMBL" id="MEJ8657734.1"/>
    </source>
</evidence>
<name>A0ACC6QHK2_9ACTN</name>
<reference evidence="1" key="1">
    <citation type="submission" date="2024-03" db="EMBL/GenBank/DDBJ databases">
        <title>Novel Streptomyces species of biotechnological and ecological value are a feature of Machair soil.</title>
        <authorList>
            <person name="Prole J.R."/>
            <person name="Goodfellow M."/>
            <person name="Allenby N."/>
            <person name="Ward A.C."/>
        </authorList>
    </citation>
    <scope>NUCLEOTIDE SEQUENCE</scope>
    <source>
        <strain evidence="1">MS1.AVA.4</strain>
    </source>
</reference>
<keyword evidence="2" id="KW-1185">Reference proteome</keyword>
<evidence type="ECO:0000313" key="2">
    <source>
        <dbReference type="Proteomes" id="UP001375539"/>
    </source>
</evidence>
<dbReference type="EMBL" id="JBBKAI010000002">
    <property type="protein sequence ID" value="MEJ8657734.1"/>
    <property type="molecule type" value="Genomic_DNA"/>
</dbReference>
<dbReference type="Proteomes" id="UP001375539">
    <property type="component" value="Unassembled WGS sequence"/>
</dbReference>
<sequence>MPRTATPEDPRIRRLERATKRLADAETEFEAALLDLLEHGPRGAQAAATRITGMNRDTLRRRHRDHEGRANREKGEAASAA</sequence>
<proteinExistence type="predicted"/>
<organism evidence="1 2">
    <name type="scientific">Streptomyces pratisoli</name>
    <dbReference type="NCBI Taxonomy" id="3139917"/>
    <lineage>
        <taxon>Bacteria</taxon>
        <taxon>Bacillati</taxon>
        <taxon>Actinomycetota</taxon>
        <taxon>Actinomycetes</taxon>
        <taxon>Kitasatosporales</taxon>
        <taxon>Streptomycetaceae</taxon>
        <taxon>Streptomyces</taxon>
    </lineage>
</organism>
<comment type="caution">
    <text evidence="1">The sequence shown here is derived from an EMBL/GenBank/DDBJ whole genome shotgun (WGS) entry which is preliminary data.</text>
</comment>
<protein>
    <submittedName>
        <fullName evidence="1">Uncharacterized protein</fullName>
    </submittedName>
</protein>
<gene>
    <name evidence="1" type="ORF">WKI58_14575</name>
</gene>
<accession>A0ACC6QHK2</accession>